<protein>
    <submittedName>
        <fullName evidence="1">Uncharacterized protein</fullName>
    </submittedName>
</protein>
<proteinExistence type="predicted"/>
<accession>A0A2A6BUJ3</accession>
<name>A0A2A6BUJ3_PRIPA</name>
<dbReference type="EnsemblMetazoa" id="PPA46402.1">
    <property type="protein sequence ID" value="PPA46402.1"/>
    <property type="gene ID" value="WBGene00284771"/>
</dbReference>
<reference evidence="1" key="2">
    <citation type="submission" date="2022-06" db="UniProtKB">
        <authorList>
            <consortium name="EnsemblMetazoa"/>
        </authorList>
    </citation>
    <scope>IDENTIFICATION</scope>
    <source>
        <strain evidence="1">PS312</strain>
    </source>
</reference>
<keyword evidence="2" id="KW-1185">Reference proteome</keyword>
<reference evidence="2" key="1">
    <citation type="journal article" date="2008" name="Nat. Genet.">
        <title>The Pristionchus pacificus genome provides a unique perspective on nematode lifestyle and parasitism.</title>
        <authorList>
            <person name="Dieterich C."/>
            <person name="Clifton S.W."/>
            <person name="Schuster L.N."/>
            <person name="Chinwalla A."/>
            <person name="Delehaunty K."/>
            <person name="Dinkelacker I."/>
            <person name="Fulton L."/>
            <person name="Fulton R."/>
            <person name="Godfrey J."/>
            <person name="Minx P."/>
            <person name="Mitreva M."/>
            <person name="Roeseler W."/>
            <person name="Tian H."/>
            <person name="Witte H."/>
            <person name="Yang S.P."/>
            <person name="Wilson R.K."/>
            <person name="Sommer R.J."/>
        </authorList>
    </citation>
    <scope>NUCLEOTIDE SEQUENCE [LARGE SCALE GENOMIC DNA]</scope>
    <source>
        <strain evidence="2">PS312</strain>
    </source>
</reference>
<accession>A0A8R1Z9D5</accession>
<evidence type="ECO:0000313" key="1">
    <source>
        <dbReference type="EnsemblMetazoa" id="PPA46402.1"/>
    </source>
</evidence>
<organism evidence="1 2">
    <name type="scientific">Pristionchus pacificus</name>
    <name type="common">Parasitic nematode worm</name>
    <dbReference type="NCBI Taxonomy" id="54126"/>
    <lineage>
        <taxon>Eukaryota</taxon>
        <taxon>Metazoa</taxon>
        <taxon>Ecdysozoa</taxon>
        <taxon>Nematoda</taxon>
        <taxon>Chromadorea</taxon>
        <taxon>Rhabditida</taxon>
        <taxon>Rhabditina</taxon>
        <taxon>Diplogasteromorpha</taxon>
        <taxon>Diplogasteroidea</taxon>
        <taxon>Neodiplogasteridae</taxon>
        <taxon>Pristionchus</taxon>
    </lineage>
</organism>
<gene>
    <name evidence="1" type="primary">WBGene00284771</name>
</gene>
<evidence type="ECO:0000313" key="2">
    <source>
        <dbReference type="Proteomes" id="UP000005239"/>
    </source>
</evidence>
<sequence length="114" mass="12858">MYSHDSISSLLLCSSLLWARKLQYRSVFGVVTETRGTLERIWVTMIESFGGYTIEKSPGLTSLQRPEISGWKPEPGIRTGTANLPYLCSQAISCRDSIAVSVWQAIWITVWMLE</sequence>
<dbReference type="AlphaFoldDB" id="A0A2A6BUJ3"/>
<dbReference type="Proteomes" id="UP000005239">
    <property type="component" value="Unassembled WGS sequence"/>
</dbReference>